<feature type="transmembrane region" description="Helical" evidence="8">
    <location>
        <begin position="262"/>
        <end position="291"/>
    </location>
</feature>
<comment type="similarity">
    <text evidence="2">Belongs to the autoinducer-2 exporter (AI-2E) (TC 2.A.86) family.</text>
</comment>
<dbReference type="PANTHER" id="PTHR21716">
    <property type="entry name" value="TRANSMEMBRANE PROTEIN"/>
    <property type="match status" value="1"/>
</dbReference>
<feature type="transmembrane region" description="Helical" evidence="8">
    <location>
        <begin position="168"/>
        <end position="195"/>
    </location>
</feature>
<reference evidence="9" key="1">
    <citation type="submission" date="2020-04" db="EMBL/GenBank/DDBJ databases">
        <title>Deep metagenomics examines the oral microbiome during advanced dental caries in children, revealing novel taxa and co-occurrences with host molecules.</title>
        <authorList>
            <person name="Baker J.L."/>
            <person name="Morton J.T."/>
            <person name="Dinis M."/>
            <person name="Alvarez R."/>
            <person name="Tran N.C."/>
            <person name="Knight R."/>
            <person name="Edlund A."/>
        </authorList>
    </citation>
    <scope>NUCLEOTIDE SEQUENCE</scope>
    <source>
        <strain evidence="9">JCVI_23_bin.16</strain>
    </source>
</reference>
<evidence type="ECO:0000256" key="3">
    <source>
        <dbReference type="ARBA" id="ARBA00022448"/>
    </source>
</evidence>
<feature type="transmembrane region" description="Helical" evidence="8">
    <location>
        <begin position="80"/>
        <end position="101"/>
    </location>
</feature>
<feature type="transmembrane region" description="Helical" evidence="8">
    <location>
        <begin position="298"/>
        <end position="317"/>
    </location>
</feature>
<dbReference type="GO" id="GO:0055085">
    <property type="term" value="P:transmembrane transport"/>
    <property type="evidence" value="ECO:0007669"/>
    <property type="project" value="TreeGrafter"/>
</dbReference>
<accession>A0A929MRB4</accession>
<evidence type="ECO:0000256" key="4">
    <source>
        <dbReference type="ARBA" id="ARBA00022475"/>
    </source>
</evidence>
<keyword evidence="6 8" id="KW-1133">Transmembrane helix</keyword>
<protein>
    <submittedName>
        <fullName evidence="9">AI-2E family transporter</fullName>
    </submittedName>
</protein>
<evidence type="ECO:0000256" key="1">
    <source>
        <dbReference type="ARBA" id="ARBA00004651"/>
    </source>
</evidence>
<proteinExistence type="inferred from homology"/>
<dbReference type="GO" id="GO:0005886">
    <property type="term" value="C:plasma membrane"/>
    <property type="evidence" value="ECO:0007669"/>
    <property type="project" value="UniProtKB-SubCell"/>
</dbReference>
<evidence type="ECO:0000313" key="10">
    <source>
        <dbReference type="Proteomes" id="UP000757900"/>
    </source>
</evidence>
<comment type="subcellular location">
    <subcellularLocation>
        <location evidence="1">Cell membrane</location>
        <topology evidence="1">Multi-pass membrane protein</topology>
    </subcellularLocation>
</comment>
<feature type="transmembrane region" description="Helical" evidence="8">
    <location>
        <begin position="42"/>
        <end position="59"/>
    </location>
</feature>
<feature type="transmembrane region" description="Helical" evidence="8">
    <location>
        <begin position="329"/>
        <end position="362"/>
    </location>
</feature>
<organism evidence="9 10">
    <name type="scientific">Abiotrophia defectiva</name>
    <name type="common">Streptococcus defectivus</name>
    <dbReference type="NCBI Taxonomy" id="46125"/>
    <lineage>
        <taxon>Bacteria</taxon>
        <taxon>Bacillati</taxon>
        <taxon>Bacillota</taxon>
        <taxon>Bacilli</taxon>
        <taxon>Lactobacillales</taxon>
        <taxon>Aerococcaceae</taxon>
        <taxon>Abiotrophia</taxon>
    </lineage>
</organism>
<gene>
    <name evidence="9" type="ORF">HXK00_04315</name>
</gene>
<evidence type="ECO:0000256" key="2">
    <source>
        <dbReference type="ARBA" id="ARBA00009773"/>
    </source>
</evidence>
<dbReference type="EMBL" id="JABZFV010000078">
    <property type="protein sequence ID" value="MBF0934855.1"/>
    <property type="molecule type" value="Genomic_DNA"/>
</dbReference>
<sequence length="379" mass="41409">MARYDKYIMKYIGLVTLIVLGVWNWNSLMGLVGSIYKTLGPIINGAIFAYILNLLMVRYEGLLTKVQGQVPGVKSLKRPVSMFLSLLTFVLAVIMILVLVLPQLSTAISRFIEVIPGVSTWLQRAIEEYDAYFPQLQTLMSQLNINWGSLIQQSMTVLNTLSSNFLNITFNTITGVASNTINSILSLMVALYILGSKERLLLQSKRVIMAYLKPGHAQTFLDILRLMNESFTNFFVGMTLEGIILGSLVTVAASIFNLPYAGMLGVIAGVMALIPIIGGYISAAVGTLMLLAVSPSQALFYLIMVIIIMQLEGNLIYPRVVGGSIGLPGLWVLVAFTVGGGLMGISGMILGIPLAATLYKLLGRDVLMREKRQTLTILE</sequence>
<dbReference type="InterPro" id="IPR002549">
    <property type="entry name" value="AI-2E-like"/>
</dbReference>
<evidence type="ECO:0000256" key="6">
    <source>
        <dbReference type="ARBA" id="ARBA00022989"/>
    </source>
</evidence>
<keyword evidence="7 8" id="KW-0472">Membrane</keyword>
<dbReference type="PANTHER" id="PTHR21716:SF53">
    <property type="entry name" value="PERMEASE PERM-RELATED"/>
    <property type="match status" value="1"/>
</dbReference>
<dbReference type="Pfam" id="PF01594">
    <property type="entry name" value="AI-2E_transport"/>
    <property type="match status" value="1"/>
</dbReference>
<comment type="caution">
    <text evidence="9">The sequence shown here is derived from an EMBL/GenBank/DDBJ whole genome shotgun (WGS) entry which is preliminary data.</text>
</comment>
<evidence type="ECO:0000256" key="7">
    <source>
        <dbReference type="ARBA" id="ARBA00023136"/>
    </source>
</evidence>
<feature type="transmembrane region" description="Helical" evidence="8">
    <location>
        <begin position="12"/>
        <end position="36"/>
    </location>
</feature>
<evidence type="ECO:0000313" key="9">
    <source>
        <dbReference type="EMBL" id="MBF0934855.1"/>
    </source>
</evidence>
<dbReference type="Proteomes" id="UP000757900">
    <property type="component" value="Unassembled WGS sequence"/>
</dbReference>
<keyword evidence="3" id="KW-0813">Transport</keyword>
<keyword evidence="5 8" id="KW-0812">Transmembrane</keyword>
<name>A0A929MRB4_ABIDE</name>
<evidence type="ECO:0000256" key="8">
    <source>
        <dbReference type="SAM" id="Phobius"/>
    </source>
</evidence>
<evidence type="ECO:0000256" key="5">
    <source>
        <dbReference type="ARBA" id="ARBA00022692"/>
    </source>
</evidence>
<keyword evidence="4" id="KW-1003">Cell membrane</keyword>
<feature type="transmembrane region" description="Helical" evidence="8">
    <location>
        <begin position="234"/>
        <end position="256"/>
    </location>
</feature>
<dbReference type="AlphaFoldDB" id="A0A929MRB4"/>